<dbReference type="GO" id="GO:0005886">
    <property type="term" value="C:plasma membrane"/>
    <property type="evidence" value="ECO:0007669"/>
    <property type="project" value="UniProtKB-SubCell"/>
</dbReference>
<dbReference type="SUPFAM" id="SSF55277">
    <property type="entry name" value="GYF domain"/>
    <property type="match status" value="1"/>
</dbReference>
<dbReference type="RefSeq" id="WP_182688038.1">
    <property type="nucleotide sequence ID" value="NZ_JACHTF010000013.1"/>
</dbReference>
<dbReference type="InterPro" id="IPR035445">
    <property type="entry name" value="GYF-like_dom_sf"/>
</dbReference>
<accession>A0A7W3Y6K2</accession>
<protein>
    <submittedName>
        <fullName evidence="9">RDD family protein</fullName>
    </submittedName>
</protein>
<keyword evidence="4 6" id="KW-1133">Transmembrane helix</keyword>
<evidence type="ECO:0000256" key="5">
    <source>
        <dbReference type="ARBA" id="ARBA00023136"/>
    </source>
</evidence>
<evidence type="ECO:0000256" key="3">
    <source>
        <dbReference type="ARBA" id="ARBA00022692"/>
    </source>
</evidence>
<proteinExistence type="predicted"/>
<name>A0A7W3Y6K2_9GAMM</name>
<dbReference type="Pfam" id="PF06271">
    <property type="entry name" value="RDD"/>
    <property type="match status" value="1"/>
</dbReference>
<evidence type="ECO:0000256" key="4">
    <source>
        <dbReference type="ARBA" id="ARBA00022989"/>
    </source>
</evidence>
<dbReference type="Gene3D" id="3.30.1490.40">
    <property type="match status" value="1"/>
</dbReference>
<evidence type="ECO:0000256" key="1">
    <source>
        <dbReference type="ARBA" id="ARBA00004651"/>
    </source>
</evidence>
<keyword evidence="5 6" id="KW-0472">Membrane</keyword>
<keyword evidence="10" id="KW-1185">Reference proteome</keyword>
<dbReference type="Proteomes" id="UP000523196">
    <property type="component" value="Unassembled WGS sequence"/>
</dbReference>
<dbReference type="InterPro" id="IPR010432">
    <property type="entry name" value="RDD"/>
</dbReference>
<feature type="domain" description="RDD" evidence="7">
    <location>
        <begin position="125"/>
        <end position="265"/>
    </location>
</feature>
<dbReference type="PANTHER" id="PTHR36115">
    <property type="entry name" value="PROLINE-RICH ANTIGEN HOMOLOG-RELATED"/>
    <property type="match status" value="1"/>
</dbReference>
<comment type="caution">
    <text evidence="9">The sequence shown here is derived from an EMBL/GenBank/DDBJ whole genome shotgun (WGS) entry which is preliminary data.</text>
</comment>
<feature type="transmembrane region" description="Helical" evidence="6">
    <location>
        <begin position="140"/>
        <end position="160"/>
    </location>
</feature>
<dbReference type="InterPro" id="IPR025640">
    <property type="entry name" value="GYF_2"/>
</dbReference>
<keyword evidence="2" id="KW-1003">Cell membrane</keyword>
<evidence type="ECO:0000256" key="6">
    <source>
        <dbReference type="SAM" id="Phobius"/>
    </source>
</evidence>
<keyword evidence="3 6" id="KW-0812">Transmembrane</keyword>
<reference evidence="9 10" key="1">
    <citation type="submission" date="2020-08" db="EMBL/GenBank/DDBJ databases">
        <authorList>
            <person name="Xu S."/>
            <person name="Li A."/>
        </authorList>
    </citation>
    <scope>NUCLEOTIDE SEQUENCE [LARGE SCALE GENOMIC DNA]</scope>
    <source>
        <strain evidence="9 10">119BY6-57</strain>
    </source>
</reference>
<sequence>MTQWYYSDEERNRQGPIDASTLAGLHASGRLAADALVWREGMSQWQPWRTMADEILGPGATAAATETETATATATAATAATATPTVSDGMDPYNSAPAPLASPYAPPASTLTDLGGYQGGGEVVYAGFWKRVAAYMIDSFAVGVVSWIVQMVVMAMFFGVSASAMTGGSAGLLAGGMMGILIGMVIVPLALQAVYFAAFHASSRQATLGKMAVGIKVTDDDGHRISFARGVGRYFGVVLGSLLLYVGLIMAAFTDRKRALHDIMCSTLVVDQWAFTDHPERQRHELGTVATVILVIGGLLVLAYVALLVLIGFMAAMGNS</sequence>
<evidence type="ECO:0000313" key="10">
    <source>
        <dbReference type="Proteomes" id="UP000523196"/>
    </source>
</evidence>
<feature type="transmembrane region" description="Helical" evidence="6">
    <location>
        <begin position="289"/>
        <end position="316"/>
    </location>
</feature>
<dbReference type="Pfam" id="PF14237">
    <property type="entry name" value="GYF_2"/>
    <property type="match status" value="1"/>
</dbReference>
<feature type="transmembrane region" description="Helical" evidence="6">
    <location>
        <begin position="234"/>
        <end position="254"/>
    </location>
</feature>
<evidence type="ECO:0000259" key="8">
    <source>
        <dbReference type="Pfam" id="PF14237"/>
    </source>
</evidence>
<comment type="subcellular location">
    <subcellularLocation>
        <location evidence="1">Cell membrane</location>
        <topology evidence="1">Multi-pass membrane protein</topology>
    </subcellularLocation>
</comment>
<dbReference type="PANTHER" id="PTHR36115:SF6">
    <property type="entry name" value="PROLINE-RICH ANTIGEN HOMOLOG"/>
    <property type="match status" value="1"/>
</dbReference>
<gene>
    <name evidence="9" type="ORF">H4F98_12155</name>
</gene>
<feature type="transmembrane region" description="Helical" evidence="6">
    <location>
        <begin position="172"/>
        <end position="198"/>
    </location>
</feature>
<dbReference type="InterPro" id="IPR051791">
    <property type="entry name" value="Pra-immunoreactive"/>
</dbReference>
<dbReference type="EMBL" id="JACHTF010000013">
    <property type="protein sequence ID" value="MBB1061322.1"/>
    <property type="molecule type" value="Genomic_DNA"/>
</dbReference>
<evidence type="ECO:0000313" key="9">
    <source>
        <dbReference type="EMBL" id="MBB1061322.1"/>
    </source>
</evidence>
<evidence type="ECO:0000256" key="2">
    <source>
        <dbReference type="ARBA" id="ARBA00022475"/>
    </source>
</evidence>
<feature type="domain" description="GYF" evidence="8">
    <location>
        <begin position="4"/>
        <end position="52"/>
    </location>
</feature>
<evidence type="ECO:0000259" key="7">
    <source>
        <dbReference type="Pfam" id="PF06271"/>
    </source>
</evidence>
<dbReference type="AlphaFoldDB" id="A0A7W3Y6K2"/>
<organism evidence="9 10">
    <name type="scientific">Marilutibacter spongiae</name>
    <dbReference type="NCBI Taxonomy" id="2025720"/>
    <lineage>
        <taxon>Bacteria</taxon>
        <taxon>Pseudomonadati</taxon>
        <taxon>Pseudomonadota</taxon>
        <taxon>Gammaproteobacteria</taxon>
        <taxon>Lysobacterales</taxon>
        <taxon>Lysobacteraceae</taxon>
        <taxon>Marilutibacter</taxon>
    </lineage>
</organism>